<evidence type="ECO:0000256" key="13">
    <source>
        <dbReference type="SAM" id="MobiDB-lite"/>
    </source>
</evidence>
<dbReference type="Pfam" id="PF00069">
    <property type="entry name" value="Pkinase"/>
    <property type="match status" value="1"/>
</dbReference>
<dbReference type="GeneID" id="111018720"/>
<evidence type="ECO:0000256" key="11">
    <source>
        <dbReference type="ARBA" id="ARBA00023180"/>
    </source>
</evidence>
<dbReference type="PROSITE" id="PS00108">
    <property type="entry name" value="PROTEIN_KINASE_ST"/>
    <property type="match status" value="1"/>
</dbReference>
<feature type="chain" id="PRO_5026981451" evidence="15">
    <location>
        <begin position="22"/>
        <end position="651"/>
    </location>
</feature>
<keyword evidence="5 15" id="KW-0732">Signal</keyword>
<dbReference type="InterPro" id="IPR008271">
    <property type="entry name" value="Ser/Thr_kinase_AS"/>
</dbReference>
<evidence type="ECO:0000256" key="8">
    <source>
        <dbReference type="ARBA" id="ARBA00022840"/>
    </source>
</evidence>
<evidence type="ECO:0000256" key="15">
    <source>
        <dbReference type="SAM" id="SignalP"/>
    </source>
</evidence>
<dbReference type="PANTHER" id="PTHR46008:SF2">
    <property type="entry name" value="LEAF RUST 10 DISEASE-RESISTANCE LOCUS RECEPTOR-LIKE PROTEIN KINASE-LIKE 1.4"/>
    <property type="match status" value="1"/>
</dbReference>
<accession>A0A6J1D9Y5</accession>
<dbReference type="GO" id="GO:0004674">
    <property type="term" value="F:protein serine/threonine kinase activity"/>
    <property type="evidence" value="ECO:0007669"/>
    <property type="project" value="UniProtKB-KW"/>
</dbReference>
<keyword evidence="6 12" id="KW-0547">Nucleotide-binding</keyword>
<feature type="transmembrane region" description="Helical" evidence="14">
    <location>
        <begin position="236"/>
        <end position="259"/>
    </location>
</feature>
<proteinExistence type="predicted"/>
<evidence type="ECO:0000256" key="6">
    <source>
        <dbReference type="ARBA" id="ARBA00022741"/>
    </source>
</evidence>
<dbReference type="FunFam" id="1.10.510.10:FF:000161">
    <property type="entry name" value="Wall-associated receptor kinase-like 20"/>
    <property type="match status" value="1"/>
</dbReference>
<dbReference type="SMART" id="SM00220">
    <property type="entry name" value="S_TKc"/>
    <property type="match status" value="1"/>
</dbReference>
<evidence type="ECO:0000256" key="4">
    <source>
        <dbReference type="ARBA" id="ARBA00022692"/>
    </source>
</evidence>
<dbReference type="KEGG" id="mcha:111018720"/>
<evidence type="ECO:0000256" key="2">
    <source>
        <dbReference type="ARBA" id="ARBA00022527"/>
    </source>
</evidence>
<organism evidence="17 18">
    <name type="scientific">Momordica charantia</name>
    <name type="common">Bitter gourd</name>
    <name type="synonym">Balsam pear</name>
    <dbReference type="NCBI Taxonomy" id="3673"/>
    <lineage>
        <taxon>Eukaryota</taxon>
        <taxon>Viridiplantae</taxon>
        <taxon>Streptophyta</taxon>
        <taxon>Embryophyta</taxon>
        <taxon>Tracheophyta</taxon>
        <taxon>Spermatophyta</taxon>
        <taxon>Magnoliopsida</taxon>
        <taxon>eudicotyledons</taxon>
        <taxon>Gunneridae</taxon>
        <taxon>Pentapetalae</taxon>
        <taxon>rosids</taxon>
        <taxon>fabids</taxon>
        <taxon>Cucurbitales</taxon>
        <taxon>Cucurbitaceae</taxon>
        <taxon>Momordiceae</taxon>
        <taxon>Momordica</taxon>
    </lineage>
</organism>
<keyword evidence="11" id="KW-0325">Glycoprotein</keyword>
<dbReference type="RefSeq" id="XP_022150633.1">
    <property type="nucleotide sequence ID" value="XM_022294941.1"/>
</dbReference>
<evidence type="ECO:0000256" key="3">
    <source>
        <dbReference type="ARBA" id="ARBA00022679"/>
    </source>
</evidence>
<protein>
    <submittedName>
        <fullName evidence="18">LEAF RUST 10 DISEASE-RESISTANCE LOCUS RECEPTOR-LIKE PROTEIN KINASE-like 1.1</fullName>
    </submittedName>
</protein>
<feature type="domain" description="Protein kinase" evidence="16">
    <location>
        <begin position="307"/>
        <end position="582"/>
    </location>
</feature>
<dbReference type="InterPro" id="IPR017441">
    <property type="entry name" value="Protein_kinase_ATP_BS"/>
</dbReference>
<keyword evidence="9 14" id="KW-1133">Transmembrane helix</keyword>
<reference evidence="18" key="1">
    <citation type="submission" date="2025-08" db="UniProtKB">
        <authorList>
            <consortium name="RefSeq"/>
        </authorList>
    </citation>
    <scope>IDENTIFICATION</scope>
    <source>
        <strain evidence="18">OHB3-1</strain>
    </source>
</reference>
<dbReference type="InterPro" id="IPR000719">
    <property type="entry name" value="Prot_kinase_dom"/>
</dbReference>
<dbReference type="PROSITE" id="PS00107">
    <property type="entry name" value="PROTEIN_KINASE_ATP"/>
    <property type="match status" value="1"/>
</dbReference>
<evidence type="ECO:0000256" key="1">
    <source>
        <dbReference type="ARBA" id="ARBA00004167"/>
    </source>
</evidence>
<evidence type="ECO:0000313" key="17">
    <source>
        <dbReference type="Proteomes" id="UP000504603"/>
    </source>
</evidence>
<evidence type="ECO:0000256" key="12">
    <source>
        <dbReference type="PROSITE-ProRule" id="PRU10141"/>
    </source>
</evidence>
<evidence type="ECO:0000256" key="7">
    <source>
        <dbReference type="ARBA" id="ARBA00022777"/>
    </source>
</evidence>
<evidence type="ECO:0000256" key="5">
    <source>
        <dbReference type="ARBA" id="ARBA00022729"/>
    </source>
</evidence>
<dbReference type="OrthoDB" id="4062651at2759"/>
<name>A0A6J1D9Y5_MOMCH</name>
<feature type="region of interest" description="Disordered" evidence="13">
    <location>
        <begin position="583"/>
        <end position="605"/>
    </location>
</feature>
<evidence type="ECO:0000313" key="18">
    <source>
        <dbReference type="RefSeq" id="XP_022150633.1"/>
    </source>
</evidence>
<comment type="subcellular location">
    <subcellularLocation>
        <location evidence="1">Membrane</location>
        <topology evidence="1">Single-pass membrane protein</topology>
    </subcellularLocation>
</comment>
<keyword evidence="7" id="KW-0418">Kinase</keyword>
<dbReference type="AlphaFoldDB" id="A0A6J1D9Y5"/>
<dbReference type="InterPro" id="IPR011009">
    <property type="entry name" value="Kinase-like_dom_sf"/>
</dbReference>
<keyword evidence="8 12" id="KW-0067">ATP-binding</keyword>
<dbReference type="GO" id="GO:0005886">
    <property type="term" value="C:plasma membrane"/>
    <property type="evidence" value="ECO:0007669"/>
    <property type="project" value="UniProtKB-ARBA"/>
</dbReference>
<evidence type="ECO:0000256" key="14">
    <source>
        <dbReference type="SAM" id="Phobius"/>
    </source>
</evidence>
<gene>
    <name evidence="18" type="primary">LOC111018720</name>
</gene>
<dbReference type="PROSITE" id="PS50011">
    <property type="entry name" value="PROTEIN_KINASE_DOM"/>
    <property type="match status" value="1"/>
</dbReference>
<keyword evidence="2" id="KW-0723">Serine/threonine-protein kinase</keyword>
<keyword evidence="4 14" id="KW-0812">Transmembrane</keyword>
<dbReference type="SUPFAM" id="SSF56112">
    <property type="entry name" value="Protein kinase-like (PK-like)"/>
    <property type="match status" value="1"/>
</dbReference>
<keyword evidence="3" id="KW-0808">Transferase</keyword>
<dbReference type="Gene3D" id="3.30.200.20">
    <property type="entry name" value="Phosphorylase Kinase, domain 1"/>
    <property type="match status" value="1"/>
</dbReference>
<dbReference type="GO" id="GO:0005524">
    <property type="term" value="F:ATP binding"/>
    <property type="evidence" value="ECO:0007669"/>
    <property type="project" value="UniProtKB-UniRule"/>
</dbReference>
<evidence type="ECO:0000259" key="16">
    <source>
        <dbReference type="PROSITE" id="PS50011"/>
    </source>
</evidence>
<dbReference type="Proteomes" id="UP000504603">
    <property type="component" value="Unplaced"/>
</dbReference>
<feature type="signal peptide" evidence="15">
    <location>
        <begin position="1"/>
        <end position="21"/>
    </location>
</feature>
<dbReference type="Gene3D" id="1.10.510.10">
    <property type="entry name" value="Transferase(Phosphotransferase) domain 1"/>
    <property type="match status" value="1"/>
</dbReference>
<feature type="binding site" evidence="12">
    <location>
        <position position="335"/>
    </location>
    <ligand>
        <name>ATP</name>
        <dbReference type="ChEBI" id="CHEBI:30616"/>
    </ligand>
</feature>
<dbReference type="PANTHER" id="PTHR46008">
    <property type="entry name" value="LEAF RUST 10 DISEASE-RESISTANCE LOCUS RECEPTOR-LIKE PROTEIN KINASE-LIKE 1.4"/>
    <property type="match status" value="1"/>
</dbReference>
<dbReference type="CDD" id="cd14066">
    <property type="entry name" value="STKc_IRAK"/>
    <property type="match status" value="1"/>
</dbReference>
<sequence length="651" mass="72970">MAFFCFILFFVLSYLVSLQLALNESSFIHPDCPAFECGNLGLIRFPFNNESLLDCGLYTVRNCKTQPQIQLRRGGVWFGVASISQANVILIDDQDLKNRIDSHNCSILADLALPETASSSLYTADNITLYNCRDKPKDATPLFLSSFNCSGYYTYPNSSGPSNCFNSKVLKIPVNPVGSQNPIIEFTYKFHLQVTIARRCYECYYGGGQCLTTPEGNFNCKNGKTITEGERNNLRIALGAGVPGVILLMLLFALCLWYCRKRHAAPNILTRNISCEPFSKFDLEDGGVCFEVPVFSYVELEKATNKFDRDKELGDGGFGTVYHGKLHDGREVAVKRLYQHNYRRVEQFMNEVKILTRLRHKNLVSLYGCTSRCSRELLLVYEFVPNGTVADHLHGEQANSSLLTWPIRMSIAIETASALVYLHASDIIHRDVKTTNILLDNNFSVKVADFGISRLFPNDVSHVSTAPQGTPGYVDPEYYQCYQLTAKSDVYSFGVVLIELISSMPAVDITRHRHEINLSNLAVNKILKQEIDELIDPCLGSQSDKNTRQMIMAVAWLAFLCLQQDKERRPTMEEALETLKRIESGEEDGENLQDDNGAVLKSFDTAPSPEYDEVVLLRSKRQQLSPTSVADKWFSSTSLNLSASTSVSSLS</sequence>
<evidence type="ECO:0000256" key="9">
    <source>
        <dbReference type="ARBA" id="ARBA00022989"/>
    </source>
</evidence>
<keyword evidence="10 14" id="KW-0472">Membrane</keyword>
<evidence type="ECO:0000256" key="10">
    <source>
        <dbReference type="ARBA" id="ARBA00023136"/>
    </source>
</evidence>
<keyword evidence="17" id="KW-1185">Reference proteome</keyword>